<dbReference type="InterPro" id="IPR011010">
    <property type="entry name" value="DNA_brk_join_enz"/>
</dbReference>
<dbReference type="GO" id="GO:0006310">
    <property type="term" value="P:DNA recombination"/>
    <property type="evidence" value="ECO:0007669"/>
    <property type="project" value="UniProtKB-KW"/>
</dbReference>
<dbReference type="PANTHER" id="PTHR30349">
    <property type="entry name" value="PHAGE INTEGRASE-RELATED"/>
    <property type="match status" value="1"/>
</dbReference>
<evidence type="ECO:0000256" key="4">
    <source>
        <dbReference type="ARBA" id="ARBA00023172"/>
    </source>
</evidence>
<dbReference type="KEGG" id="bhp:BHAMNSH16_12935"/>
<reference evidence="8 9" key="1">
    <citation type="submission" date="2017-02" db="EMBL/GenBank/DDBJ databases">
        <title>Complete genome sequence of Brachyspira hampsonii genomovar I strain NSH-16 (ATCC BAA-2463).</title>
        <authorList>
            <person name="Mirajkar N.S."/>
            <person name="Gebhart C.J."/>
        </authorList>
    </citation>
    <scope>NUCLEOTIDE SEQUENCE [LARGE SCALE GENOMIC DNA]</scope>
    <source>
        <strain evidence="8 9">NSH-16</strain>
    </source>
</reference>
<protein>
    <submittedName>
        <fullName evidence="8">Integrase</fullName>
    </submittedName>
</protein>
<evidence type="ECO:0000313" key="8">
    <source>
        <dbReference type="EMBL" id="ASJ22496.1"/>
    </source>
</evidence>
<dbReference type="Gene3D" id="1.10.150.130">
    <property type="match status" value="1"/>
</dbReference>
<comment type="similarity">
    <text evidence="1">Belongs to the 'phage' integrase family.</text>
</comment>
<dbReference type="Gene3D" id="1.10.443.10">
    <property type="entry name" value="Intergrase catalytic core"/>
    <property type="match status" value="1"/>
</dbReference>
<dbReference type="InterPro" id="IPR002104">
    <property type="entry name" value="Integrase_catalytic"/>
</dbReference>
<dbReference type="GO" id="GO:0015074">
    <property type="term" value="P:DNA integration"/>
    <property type="evidence" value="ECO:0007669"/>
    <property type="project" value="UniProtKB-KW"/>
</dbReference>
<gene>
    <name evidence="8" type="ORF">BHAMNSH16_12935</name>
</gene>
<keyword evidence="4" id="KW-0233">DNA recombination</keyword>
<dbReference type="AlphaFoldDB" id="A0AAC9XLI8"/>
<feature type="domain" description="Tyr recombinase" evidence="6">
    <location>
        <begin position="158"/>
        <end position="316"/>
    </location>
</feature>
<accession>A0AAC9XLI8</accession>
<dbReference type="EMBL" id="CP019914">
    <property type="protein sequence ID" value="ASJ22496.1"/>
    <property type="molecule type" value="Genomic_DNA"/>
</dbReference>
<dbReference type="Pfam" id="PF00589">
    <property type="entry name" value="Phage_integrase"/>
    <property type="match status" value="1"/>
</dbReference>
<dbReference type="SUPFAM" id="SSF56349">
    <property type="entry name" value="DNA breaking-rejoining enzymes"/>
    <property type="match status" value="1"/>
</dbReference>
<dbReference type="PROSITE" id="PS51900">
    <property type="entry name" value="CB"/>
    <property type="match status" value="1"/>
</dbReference>
<dbReference type="InterPro" id="IPR044068">
    <property type="entry name" value="CB"/>
</dbReference>
<evidence type="ECO:0000256" key="1">
    <source>
        <dbReference type="ARBA" id="ARBA00008857"/>
    </source>
</evidence>
<dbReference type="CDD" id="cd00397">
    <property type="entry name" value="DNA_BRE_C"/>
    <property type="match status" value="1"/>
</dbReference>
<evidence type="ECO:0000256" key="2">
    <source>
        <dbReference type="ARBA" id="ARBA00022908"/>
    </source>
</evidence>
<dbReference type="Proteomes" id="UP000264880">
    <property type="component" value="Chromosome"/>
</dbReference>
<organism evidence="8 9">
    <name type="scientific">Brachyspira hampsonii</name>
    <dbReference type="NCBI Taxonomy" id="1287055"/>
    <lineage>
        <taxon>Bacteria</taxon>
        <taxon>Pseudomonadati</taxon>
        <taxon>Spirochaetota</taxon>
        <taxon>Spirochaetia</taxon>
        <taxon>Brachyspirales</taxon>
        <taxon>Brachyspiraceae</taxon>
        <taxon>Brachyspira</taxon>
    </lineage>
</organism>
<dbReference type="InterPro" id="IPR010998">
    <property type="entry name" value="Integrase_recombinase_N"/>
</dbReference>
<evidence type="ECO:0000256" key="5">
    <source>
        <dbReference type="PROSITE-ProRule" id="PRU01248"/>
    </source>
</evidence>
<dbReference type="InterPro" id="IPR050090">
    <property type="entry name" value="Tyrosine_recombinase_XerCD"/>
</dbReference>
<evidence type="ECO:0000313" key="9">
    <source>
        <dbReference type="Proteomes" id="UP000264880"/>
    </source>
</evidence>
<name>A0AAC9XLI8_9SPIR</name>
<dbReference type="Pfam" id="PF02899">
    <property type="entry name" value="Phage_int_SAM_1"/>
    <property type="match status" value="1"/>
</dbReference>
<sequence>MASKSNNKLIAQNNNNIITEKQAELPLTAVSRLIKQANYLNILDYMKEEQLIKQIDYETEKENFFRQCSKTKSNHTKRQYRNGLNKLEEYCKMNNKNILFIKAREADDFITEVNSSELSNLSIRALVSSCSSFFSFLERRYPFMKNPFRGTKTRPPVKNKKRLEVPTKKEIELIIKDIADPLIKVAIIFIMECGVRVGALPKLEIRNNKYYSYSKGKEISWKVTDKVIKLLKQNNLSFNCPFKNKSSEVIRNIFYRSSKRLYEQGKIKAAYSIHDIRHYFAVTLYKQTKDIELIRQALNHSSIAITGIYLKSLEVE</sequence>
<dbReference type="PANTHER" id="PTHR30349:SF41">
    <property type="entry name" value="INTEGRASE_RECOMBINASE PROTEIN MJ0367-RELATED"/>
    <property type="match status" value="1"/>
</dbReference>
<dbReference type="InterPro" id="IPR013762">
    <property type="entry name" value="Integrase-like_cat_sf"/>
</dbReference>
<evidence type="ECO:0000259" key="7">
    <source>
        <dbReference type="PROSITE" id="PS51900"/>
    </source>
</evidence>
<keyword evidence="2" id="KW-0229">DNA integration</keyword>
<dbReference type="PROSITE" id="PS51898">
    <property type="entry name" value="TYR_RECOMBINASE"/>
    <property type="match status" value="1"/>
</dbReference>
<dbReference type="RefSeq" id="WP_039954559.1">
    <property type="nucleotide sequence ID" value="NZ_CP019914.1"/>
</dbReference>
<evidence type="ECO:0000256" key="3">
    <source>
        <dbReference type="ARBA" id="ARBA00023125"/>
    </source>
</evidence>
<feature type="domain" description="Core-binding (CB)" evidence="7">
    <location>
        <begin position="55"/>
        <end position="138"/>
    </location>
</feature>
<dbReference type="GO" id="GO:0003677">
    <property type="term" value="F:DNA binding"/>
    <property type="evidence" value="ECO:0007669"/>
    <property type="project" value="UniProtKB-UniRule"/>
</dbReference>
<keyword evidence="9" id="KW-1185">Reference proteome</keyword>
<proteinExistence type="inferred from homology"/>
<keyword evidence="3 5" id="KW-0238">DNA-binding</keyword>
<dbReference type="InterPro" id="IPR004107">
    <property type="entry name" value="Integrase_SAM-like_N"/>
</dbReference>
<evidence type="ECO:0000259" key="6">
    <source>
        <dbReference type="PROSITE" id="PS51898"/>
    </source>
</evidence>